<protein>
    <submittedName>
        <fullName evidence="2">DUF4214 domain-containing protein</fullName>
    </submittedName>
</protein>
<proteinExistence type="predicted"/>
<name>A0A552FVT8_MICAE</name>
<feature type="domain" description="DUF4214" evidence="1">
    <location>
        <begin position="64"/>
        <end position="108"/>
    </location>
</feature>
<accession>A0A552FVT8</accession>
<organism evidence="2 3">
    <name type="scientific">Microcystis aeruginosa Ma_QC_Ch_20071001_S25D</name>
    <dbReference type="NCBI Taxonomy" id="2486250"/>
    <lineage>
        <taxon>Bacteria</taxon>
        <taxon>Bacillati</taxon>
        <taxon>Cyanobacteriota</taxon>
        <taxon>Cyanophyceae</taxon>
        <taxon>Oscillatoriophycideae</taxon>
        <taxon>Chroococcales</taxon>
        <taxon>Microcystaceae</taxon>
        <taxon>Microcystis</taxon>
    </lineage>
</organism>
<evidence type="ECO:0000313" key="3">
    <source>
        <dbReference type="Proteomes" id="UP000316958"/>
    </source>
</evidence>
<dbReference type="InterPro" id="IPR025282">
    <property type="entry name" value="DUF4214"/>
</dbReference>
<dbReference type="Pfam" id="PF13946">
    <property type="entry name" value="DUF4214"/>
    <property type="match status" value="2"/>
</dbReference>
<sequence length="115" mass="12912">MLIAPSPEYQSRQAVIQIYREILERDVDPSGMDTWTRELNSGRTVLQVRRAIAESPEAQNKLNGLYRRMLCRDIDSSGRATWTNALASGWTLQRVAAEGIAPSPEYQSRGGRSCN</sequence>
<dbReference type="AlphaFoldDB" id="A0A552FVT8"/>
<evidence type="ECO:0000259" key="1">
    <source>
        <dbReference type="Pfam" id="PF13946"/>
    </source>
</evidence>
<gene>
    <name evidence="2" type="ORF">EWV57_09370</name>
</gene>
<evidence type="ECO:0000313" key="2">
    <source>
        <dbReference type="EMBL" id="TRU50832.1"/>
    </source>
</evidence>
<dbReference type="EMBL" id="SFBE01000157">
    <property type="protein sequence ID" value="TRU50832.1"/>
    <property type="molecule type" value="Genomic_DNA"/>
</dbReference>
<dbReference type="Gene3D" id="1.10.3130.20">
    <property type="entry name" value="Phycobilisome linker domain"/>
    <property type="match status" value="1"/>
</dbReference>
<dbReference type="InterPro" id="IPR038255">
    <property type="entry name" value="PBS_linker_sf"/>
</dbReference>
<comment type="caution">
    <text evidence="2">The sequence shown here is derived from an EMBL/GenBank/DDBJ whole genome shotgun (WGS) entry which is preliminary data.</text>
</comment>
<feature type="domain" description="DUF4214" evidence="1">
    <location>
        <begin position="15"/>
        <end position="61"/>
    </location>
</feature>
<reference evidence="2 3" key="1">
    <citation type="submission" date="2019-01" db="EMBL/GenBank/DDBJ databases">
        <title>Coherence of Microcystis species and biogeography revealed through population genomics.</title>
        <authorList>
            <person name="Perez-Carrascal O.M."/>
            <person name="Terrat Y."/>
            <person name="Giani A."/>
            <person name="Fortin N."/>
            <person name="Tromas N."/>
            <person name="Shapiro B.J."/>
        </authorList>
    </citation>
    <scope>NUCLEOTIDE SEQUENCE [LARGE SCALE GENOMIC DNA]</scope>
    <source>
        <strain evidence="2">Ma_QC_Ch_20071001_S25D</strain>
    </source>
</reference>
<dbReference type="Proteomes" id="UP000316958">
    <property type="component" value="Unassembled WGS sequence"/>
</dbReference>